<evidence type="ECO:0000256" key="2">
    <source>
        <dbReference type="ARBA" id="ARBA00023157"/>
    </source>
</evidence>
<name>A0A3R9NZE1_9BACT</name>
<dbReference type="InterPro" id="IPR044016">
    <property type="entry name" value="Big_13"/>
</dbReference>
<organism evidence="5 6">
    <name type="scientific">Hymenobacter rigui</name>
    <dbReference type="NCBI Taxonomy" id="334424"/>
    <lineage>
        <taxon>Bacteria</taxon>
        <taxon>Pseudomonadati</taxon>
        <taxon>Bacteroidota</taxon>
        <taxon>Cytophagia</taxon>
        <taxon>Cytophagales</taxon>
        <taxon>Hymenobacteraceae</taxon>
        <taxon>Hymenobacter</taxon>
    </lineage>
</organism>
<dbReference type="EMBL" id="RWIT01000012">
    <property type="protein sequence ID" value="RSK46853.1"/>
    <property type="molecule type" value="Genomic_DNA"/>
</dbReference>
<feature type="domain" description="LamG-like jellyroll fold" evidence="4">
    <location>
        <begin position="1495"/>
        <end position="1628"/>
    </location>
</feature>
<evidence type="ECO:0000256" key="3">
    <source>
        <dbReference type="SAM" id="SignalP"/>
    </source>
</evidence>
<dbReference type="InterPro" id="IPR000033">
    <property type="entry name" value="LDLR_classB_rpt"/>
</dbReference>
<dbReference type="SMART" id="SM00135">
    <property type="entry name" value="LY"/>
    <property type="match status" value="2"/>
</dbReference>
<dbReference type="GO" id="GO:0005975">
    <property type="term" value="P:carbohydrate metabolic process"/>
    <property type="evidence" value="ECO:0007669"/>
    <property type="project" value="UniProtKB-ARBA"/>
</dbReference>
<protein>
    <submittedName>
        <fullName evidence="5">T9SS C-terminal target domain-containing protein</fullName>
    </submittedName>
</protein>
<dbReference type="InterPro" id="IPR044048">
    <property type="entry name" value="Big_12"/>
</dbReference>
<evidence type="ECO:0000259" key="4">
    <source>
        <dbReference type="SMART" id="SM00560"/>
    </source>
</evidence>
<dbReference type="SMART" id="SM00560">
    <property type="entry name" value="LamGL"/>
    <property type="match status" value="1"/>
</dbReference>
<dbReference type="InterPro" id="IPR026444">
    <property type="entry name" value="Secre_tail"/>
</dbReference>
<comment type="caution">
    <text evidence="5">The sequence shown here is derived from an EMBL/GenBank/DDBJ whole genome shotgun (WGS) entry which is preliminary data.</text>
</comment>
<dbReference type="Gene3D" id="2.60.40.10">
    <property type="entry name" value="Immunoglobulins"/>
    <property type="match status" value="1"/>
</dbReference>
<keyword evidence="1 3" id="KW-0732">Signal</keyword>
<dbReference type="Pfam" id="PF13385">
    <property type="entry name" value="Laminin_G_3"/>
    <property type="match status" value="1"/>
</dbReference>
<feature type="chain" id="PRO_5018587824" evidence="3">
    <location>
        <begin position="19"/>
        <end position="2017"/>
    </location>
</feature>
<dbReference type="InterPro" id="IPR011042">
    <property type="entry name" value="6-blade_b-propeller_TolB-like"/>
</dbReference>
<dbReference type="PANTHER" id="PTHR34677:SF3">
    <property type="entry name" value="BACTERIAL IG-LIKE DOMAIN-CONTAINING PROTEIN"/>
    <property type="match status" value="1"/>
</dbReference>
<dbReference type="SUPFAM" id="SSF63825">
    <property type="entry name" value="YWTD domain"/>
    <property type="match status" value="1"/>
</dbReference>
<proteinExistence type="predicted"/>
<dbReference type="NCBIfam" id="TIGR04183">
    <property type="entry name" value="Por_Secre_tail"/>
    <property type="match status" value="1"/>
</dbReference>
<dbReference type="Pfam" id="PF19078">
    <property type="entry name" value="Big_12"/>
    <property type="match status" value="2"/>
</dbReference>
<dbReference type="OrthoDB" id="9801383at2"/>
<keyword evidence="2" id="KW-1015">Disulfide bond</keyword>
<dbReference type="Proteomes" id="UP000273500">
    <property type="component" value="Unassembled WGS sequence"/>
</dbReference>
<dbReference type="InterPro" id="IPR006558">
    <property type="entry name" value="LamG-like"/>
</dbReference>
<dbReference type="InterPro" id="IPR013783">
    <property type="entry name" value="Ig-like_fold"/>
</dbReference>
<keyword evidence="6" id="KW-1185">Reference proteome</keyword>
<dbReference type="NCBIfam" id="NF033510">
    <property type="entry name" value="Ca_tandemer"/>
    <property type="match status" value="3"/>
</dbReference>
<dbReference type="Gene3D" id="2.60.40.1800">
    <property type="match status" value="3"/>
</dbReference>
<dbReference type="PANTHER" id="PTHR34677">
    <property type="match status" value="1"/>
</dbReference>
<dbReference type="Pfam" id="PF18962">
    <property type="entry name" value="Por_Secre_tail"/>
    <property type="match status" value="1"/>
</dbReference>
<evidence type="ECO:0000256" key="1">
    <source>
        <dbReference type="ARBA" id="ARBA00022729"/>
    </source>
</evidence>
<accession>A0A3R9NZE1</accession>
<dbReference type="InterPro" id="IPR013320">
    <property type="entry name" value="ConA-like_dom_sf"/>
</dbReference>
<gene>
    <name evidence="5" type="ORF">EI291_17565</name>
</gene>
<dbReference type="Pfam" id="PF19077">
    <property type="entry name" value="Big_13"/>
    <property type="match status" value="3"/>
</dbReference>
<dbReference type="RefSeq" id="WP_125423031.1">
    <property type="nucleotide sequence ID" value="NZ_RWIT01000012.1"/>
</dbReference>
<dbReference type="Gene3D" id="2.60.40.1290">
    <property type="match status" value="1"/>
</dbReference>
<feature type="signal peptide" evidence="3">
    <location>
        <begin position="1"/>
        <end position="18"/>
    </location>
</feature>
<dbReference type="SUPFAM" id="SSF49899">
    <property type="entry name" value="Concanavalin A-like lectins/glucanases"/>
    <property type="match status" value="1"/>
</dbReference>
<dbReference type="GO" id="GO:0004553">
    <property type="term" value="F:hydrolase activity, hydrolyzing O-glycosyl compounds"/>
    <property type="evidence" value="ECO:0007669"/>
    <property type="project" value="UniProtKB-ARBA"/>
</dbReference>
<dbReference type="Gene3D" id="2.60.120.200">
    <property type="match status" value="1"/>
</dbReference>
<reference evidence="5 6" key="1">
    <citation type="submission" date="2018-12" db="EMBL/GenBank/DDBJ databases">
        <authorList>
            <person name="Feng G."/>
            <person name="Zhu H."/>
        </authorList>
    </citation>
    <scope>NUCLEOTIDE SEQUENCE [LARGE SCALE GENOMIC DNA]</scope>
    <source>
        <strain evidence="5 6">KCTC 12533</strain>
    </source>
</reference>
<evidence type="ECO:0000313" key="5">
    <source>
        <dbReference type="EMBL" id="RSK46853.1"/>
    </source>
</evidence>
<evidence type="ECO:0000313" key="6">
    <source>
        <dbReference type="Proteomes" id="UP000273500"/>
    </source>
</evidence>
<sequence length="2017" mass="205351">MNRILLFLLLLAAGSAWAQAPARLIYSQQSATTANDQVLTASVTGGFPTTGTTRLSDAAQFSQPNDLAFDPVNNLLFVVDNASAAGILRYNYDRTSGALSNRTVVVAGITSVTYQGVALDAANGRLYFTQSSVTSTLDAIKVVEGVNAATINAPITPTELTNGGAGSFTNLNDIVYDAAGRQLYAADAVNAGGGILRYTVNPNGTTLASSIPTTLIGGTGASGLTYTGLALDAANSRLYFSQSIAGSTSTADDAIKYISLSSGFPVTTLITGGSNGITLYVPADLTIDLTGQYLYVADQGASGTNSITRFRLDGTPATAQSTLTTVIAASSLGSYGGVALDGGFTSAATTVTSIVRVGTNPTNASTVQYTVTFAASVTGLSTSNFNLTTTGTLGSTPSVSSVSGSGTTYTVTVNTGSGDGTLRLNLDNASGLTLSVSNVPYTSGEVYTIDKTAPTVVLSSTTVTNGGTTTTSPVSFTTTFSESVTGLIAGDVTVSNGTLSGFSGAGTAYTFNVTPTGAGTVTVNVAANVAQDQAGNGNTAATQYGFTYQLPTVTVSSVTRLTPSPAATSTVSYRVVFSGSVAGLTTNNFSLTASGSFTTAPSVSSVSGSGTTYTVVANTGTGDGTLRLNVQNSTNVSPAISNVPYTSGEQYTITKSFAAAPTLRIQAAGSASGNGDVTAFVDVVQVLNASNGSAVANGLQNGSFETNNVDPNGFKKTDNGVVAAPWSFTGTSGVARYGSLFDSQVAGHTQPLPPNGDAVALIQSAGNNNASISQNLAVPTGSYQVNFQTAQRYYTAVDQRLNVFVNDVFVGSIQPNNTATYESFTSASFNVFAPALTATTTSAAGSNGGSTSTSPIPFTVTFSQNVTGFGAADVTVGNGTLSGFTALDGKTYTFNVTPTANGNVTVNVPANSAVDANNTANSAAPQFTIQYTQPVTAAPVILTPANGSITNNSTPTYTGTAPANSTITVYVDNTSIGTRTANASGNWALTQPTALSQGQHTVYATAQLSGQTVSPNSNTNTFIVDTTPPSAPVVVTPANGSLTNNDTPTYTGTAEANATVTVIVDGSAIGTTTANASGNWALTQPVALSQGSHTVRASATDLAGNVSPSSSTNTFIVDTTRPSVSISSTTVANGGTTTTSPIPVRVVFLESVTGFIAADVTVTGGTLSGFSGSGTTYTFNVTPSASGTITVNVPANVAQDQAGNGNTAAAQFSILYNLPKTAAPVVTTPANNSSVATSQPTYGGTASVNSTVTVYVDNSAIGTTTADAGGNWTLTQPVALSQGSHTVYATAQTSGEAVSDPSSTNTFTVLGSATYVSSTAEQPNTGLVQVGSTNQEILRVGVVIGGGTLAPLSATSLTFTTTGSTRPADITAARVYYTGTNGTLTTTTLFGSAVASPSGTFTVTGNQLLTTGTNYFFLVYDVAATATPGGVLDATLTSLTVGGTVRTPTVTDPAGNRRIVRTSRVAGTALRFMGGSTSGYVDFSTSTTAAPALGSAYTQVAWIKPAIGTGSDTYYVLGNGTGNTAAPYIAITGNGRVEAGFGTGSTLRSIRTGPQTITANEWSQIAATFNGSALTVYLNGDVIALANVTGPPTTTRVNYVGSAGTTGTNFFPGDLDEVSQWNRALSQTEIRQLRHLTLSGAENGLISYLQFNETGSTTVDGVSGAVGTLTGATRVTSTAPVSAGTSNLQSVTATGNYSFTGTNVAINFTSAGSTPYDVVVSRLEGTPLGTPVTDPNLRSTHTRAYWIVDRYSASTFSANITYTLDQGLISAGDAAAPANLKLYKRGSNSDGAFDAPISATAANAVASTVTFPVNSFSQTFIGTYGSSPLPVELVRFTAERKGNDALLQWATAQERNNAYFEVQSSVDGRTFWAVGRVMGQGSSNQGRAYSLTDQNLGRYGRALIYYRLRQVDTDGTASFSGVQTVQVPRVATDLTVSVFPNPTADQLTIRLSNAYMGKAQGGLFDAQGRLVQELSHQLAAATSLDIPVSVQHLPTGVYTLRLILNGQVLHQQVVVQH</sequence>
<dbReference type="Gene3D" id="2.120.10.30">
    <property type="entry name" value="TolB, C-terminal domain"/>
    <property type="match status" value="2"/>
</dbReference>